<evidence type="ECO:0000256" key="2">
    <source>
        <dbReference type="ARBA" id="ARBA00023004"/>
    </source>
</evidence>
<keyword evidence="3" id="KW-0411">Iron-sulfur</keyword>
<keyword evidence="1" id="KW-0479">Metal-binding</keyword>
<name>A0A0E3W3M7_9FIRM</name>
<reference evidence="5 6" key="1">
    <citation type="submission" date="2015-03" db="EMBL/GenBank/DDBJ databases">
        <authorList>
            <person name="Murphy D."/>
        </authorList>
    </citation>
    <scope>NUCLEOTIDE SEQUENCE [LARGE SCALE GENOMIC DNA]</scope>
    <source>
        <strain evidence="5 6">OL-4</strain>
    </source>
</reference>
<accession>A0A0E3W3M7</accession>
<dbReference type="EMBL" id="CGIH01000038">
    <property type="protein sequence ID" value="CFX93673.1"/>
    <property type="molecule type" value="Genomic_DNA"/>
</dbReference>
<dbReference type="GO" id="GO:0051536">
    <property type="term" value="F:iron-sulfur cluster binding"/>
    <property type="evidence" value="ECO:0007669"/>
    <property type="project" value="UniProtKB-KW"/>
</dbReference>
<dbReference type="InterPro" id="IPR017900">
    <property type="entry name" value="4Fe4S_Fe_S_CS"/>
</dbReference>
<evidence type="ECO:0000313" key="6">
    <source>
        <dbReference type="Proteomes" id="UP000045545"/>
    </source>
</evidence>
<dbReference type="PROSITE" id="PS51379">
    <property type="entry name" value="4FE4S_FER_2"/>
    <property type="match status" value="2"/>
</dbReference>
<dbReference type="RefSeq" id="WP_046498925.1">
    <property type="nucleotide sequence ID" value="NZ_CGIH01000038.1"/>
</dbReference>
<evidence type="ECO:0000256" key="1">
    <source>
        <dbReference type="ARBA" id="ARBA00022723"/>
    </source>
</evidence>
<sequence length="71" mass="7973">MAKGRVRFFTDRCKACELCVKFCPKGILGLDEEIINTLGYHPVNILHPEDCNGCGICALMCPDMIIEVERE</sequence>
<dbReference type="GO" id="GO:0046872">
    <property type="term" value="F:metal ion binding"/>
    <property type="evidence" value="ECO:0007669"/>
    <property type="project" value="UniProtKB-KW"/>
</dbReference>
<evidence type="ECO:0000313" key="5">
    <source>
        <dbReference type="EMBL" id="CFX93673.1"/>
    </source>
</evidence>
<dbReference type="AlphaFoldDB" id="A0A0E3W3M7"/>
<feature type="domain" description="4Fe-4S ferredoxin-type" evidence="4">
    <location>
        <begin position="4"/>
        <end position="33"/>
    </location>
</feature>
<dbReference type="Gene3D" id="3.30.70.20">
    <property type="match status" value="1"/>
</dbReference>
<proteinExistence type="predicted"/>
<feature type="domain" description="4Fe-4S ferredoxin-type" evidence="4">
    <location>
        <begin position="42"/>
        <end position="71"/>
    </location>
</feature>
<dbReference type="InterPro" id="IPR017896">
    <property type="entry name" value="4Fe4S_Fe-S-bd"/>
</dbReference>
<dbReference type="SUPFAM" id="SSF54862">
    <property type="entry name" value="4Fe-4S ferredoxins"/>
    <property type="match status" value="1"/>
</dbReference>
<dbReference type="Pfam" id="PF12838">
    <property type="entry name" value="Fer4_7"/>
    <property type="match status" value="1"/>
</dbReference>
<gene>
    <name evidence="5" type="ORF">2246</name>
</gene>
<keyword evidence="6" id="KW-1185">Reference proteome</keyword>
<protein>
    <submittedName>
        <fullName evidence="5">4Fe-4S binding domain</fullName>
    </submittedName>
</protein>
<dbReference type="PANTHER" id="PTHR43122:SF1">
    <property type="entry name" value="IRON-SULFUR-BINDING PROTEIN"/>
    <property type="match status" value="1"/>
</dbReference>
<evidence type="ECO:0000256" key="3">
    <source>
        <dbReference type="ARBA" id="ARBA00023014"/>
    </source>
</evidence>
<organism evidence="5 6">
    <name type="scientific">Syntrophomonas zehnderi OL-4</name>
    <dbReference type="NCBI Taxonomy" id="690567"/>
    <lineage>
        <taxon>Bacteria</taxon>
        <taxon>Bacillati</taxon>
        <taxon>Bacillota</taxon>
        <taxon>Clostridia</taxon>
        <taxon>Eubacteriales</taxon>
        <taxon>Syntrophomonadaceae</taxon>
        <taxon>Syntrophomonas</taxon>
    </lineage>
</organism>
<dbReference type="OrthoDB" id="9804603at2"/>
<dbReference type="STRING" id="690567.2246"/>
<evidence type="ECO:0000259" key="4">
    <source>
        <dbReference type="PROSITE" id="PS51379"/>
    </source>
</evidence>
<dbReference type="Proteomes" id="UP000045545">
    <property type="component" value="Unassembled WGS sequence"/>
</dbReference>
<dbReference type="PROSITE" id="PS00198">
    <property type="entry name" value="4FE4S_FER_1"/>
    <property type="match status" value="1"/>
</dbReference>
<dbReference type="PANTHER" id="PTHR43122">
    <property type="entry name" value="FERREDOXIN SUBUNIT OF PYRUVATE:FLAVODOXIN OXIDOREDUCTASE-RELATED"/>
    <property type="match status" value="1"/>
</dbReference>
<keyword evidence="2" id="KW-0408">Iron</keyword>